<keyword evidence="5" id="KW-0444">Lipid biosynthesis</keyword>
<keyword evidence="9" id="KW-1185">Reference proteome</keyword>
<dbReference type="SUPFAM" id="SSF69593">
    <property type="entry name" value="Glycerol-3-phosphate (1)-acyltransferase"/>
    <property type="match status" value="1"/>
</dbReference>
<dbReference type="GO" id="GO:0006654">
    <property type="term" value="P:phosphatidic acid biosynthetic process"/>
    <property type="evidence" value="ECO:0007669"/>
    <property type="project" value="TreeGrafter"/>
</dbReference>
<protein>
    <recommendedName>
        <fullName evidence="5">1-acyl-sn-glycerol-3-phosphate acyltransferase</fullName>
        <ecNumber evidence="5">2.3.1.51</ecNumber>
    </recommendedName>
</protein>
<dbReference type="GO" id="GO:0005783">
    <property type="term" value="C:endoplasmic reticulum"/>
    <property type="evidence" value="ECO:0007669"/>
    <property type="project" value="TreeGrafter"/>
</dbReference>
<evidence type="ECO:0000259" key="7">
    <source>
        <dbReference type="SMART" id="SM00563"/>
    </source>
</evidence>
<evidence type="ECO:0000256" key="1">
    <source>
        <dbReference type="ARBA" id="ARBA00004728"/>
    </source>
</evidence>
<dbReference type="Proteomes" id="UP000792457">
    <property type="component" value="Unassembled WGS sequence"/>
</dbReference>
<keyword evidence="6" id="KW-0472">Membrane</keyword>
<reference evidence="8" key="2">
    <citation type="submission" date="2017-10" db="EMBL/GenBank/DDBJ databases">
        <title>Ladona fulva Genome sequencing and assembly.</title>
        <authorList>
            <person name="Murali S."/>
            <person name="Richards S."/>
            <person name="Bandaranaike D."/>
            <person name="Bellair M."/>
            <person name="Blankenburg K."/>
            <person name="Chao H."/>
            <person name="Dinh H."/>
            <person name="Doddapaneni H."/>
            <person name="Dugan-Rocha S."/>
            <person name="Elkadiri S."/>
            <person name="Gnanaolivu R."/>
            <person name="Hernandez B."/>
            <person name="Skinner E."/>
            <person name="Javaid M."/>
            <person name="Lee S."/>
            <person name="Li M."/>
            <person name="Ming W."/>
            <person name="Munidasa M."/>
            <person name="Muniz J."/>
            <person name="Nguyen L."/>
            <person name="Hughes D."/>
            <person name="Osuji N."/>
            <person name="Pu L.-L."/>
            <person name="Puazo M."/>
            <person name="Qu C."/>
            <person name="Quiroz J."/>
            <person name="Raj R."/>
            <person name="Weissenberger G."/>
            <person name="Xin Y."/>
            <person name="Zou X."/>
            <person name="Han Y."/>
            <person name="Worley K."/>
            <person name="Muzny D."/>
            <person name="Gibbs R."/>
        </authorList>
    </citation>
    <scope>NUCLEOTIDE SEQUENCE</scope>
    <source>
        <strain evidence="8">Sampled in the wild</strain>
    </source>
</reference>
<feature type="transmembrane region" description="Helical" evidence="6">
    <location>
        <begin position="12"/>
        <end position="30"/>
    </location>
</feature>
<dbReference type="EC" id="2.3.1.51" evidence="5"/>
<dbReference type="Pfam" id="PF01553">
    <property type="entry name" value="Acyltransferase"/>
    <property type="match status" value="1"/>
</dbReference>
<dbReference type="InterPro" id="IPR002123">
    <property type="entry name" value="Plipid/glycerol_acylTrfase"/>
</dbReference>
<dbReference type="NCBIfam" id="TIGR00530">
    <property type="entry name" value="AGP_acyltrn"/>
    <property type="match status" value="1"/>
</dbReference>
<dbReference type="AlphaFoldDB" id="A0A8K0JZJ3"/>
<dbReference type="SMART" id="SM00563">
    <property type="entry name" value="PlsC"/>
    <property type="match status" value="1"/>
</dbReference>
<evidence type="ECO:0000256" key="5">
    <source>
        <dbReference type="RuleBase" id="RU361267"/>
    </source>
</evidence>
<keyword evidence="5" id="KW-1208">Phospholipid metabolism</keyword>
<evidence type="ECO:0000313" key="9">
    <source>
        <dbReference type="Proteomes" id="UP000792457"/>
    </source>
</evidence>
<evidence type="ECO:0000256" key="3">
    <source>
        <dbReference type="ARBA" id="ARBA00022679"/>
    </source>
</evidence>
<proteinExistence type="inferred from homology"/>
<dbReference type="PANTHER" id="PTHR10434:SF11">
    <property type="entry name" value="1-ACYL-SN-GLYCEROL-3-PHOSPHATE ACYLTRANSFERASE"/>
    <property type="match status" value="1"/>
</dbReference>
<dbReference type="PANTHER" id="PTHR10434">
    <property type="entry name" value="1-ACYL-SN-GLYCEROL-3-PHOSPHATE ACYLTRANSFERASE"/>
    <property type="match status" value="1"/>
</dbReference>
<dbReference type="EMBL" id="KZ308242">
    <property type="protein sequence ID" value="KAG8225580.1"/>
    <property type="molecule type" value="Genomic_DNA"/>
</dbReference>
<keyword evidence="6" id="KW-0812">Transmembrane</keyword>
<evidence type="ECO:0000256" key="4">
    <source>
        <dbReference type="ARBA" id="ARBA00023315"/>
    </source>
</evidence>
<feature type="transmembrane region" description="Helical" evidence="6">
    <location>
        <begin position="129"/>
        <end position="148"/>
    </location>
</feature>
<gene>
    <name evidence="8" type="ORF">J437_LFUL002099</name>
</gene>
<keyword evidence="3 5" id="KW-0808">Transferase</keyword>
<evidence type="ECO:0000313" key="8">
    <source>
        <dbReference type="EMBL" id="KAG8225580.1"/>
    </source>
</evidence>
<accession>A0A8K0JZJ3</accession>
<keyword evidence="5" id="KW-0594">Phospholipid biosynthesis</keyword>
<feature type="domain" description="Phospholipid/glycerol acyltransferase" evidence="7">
    <location>
        <begin position="97"/>
        <end position="214"/>
    </location>
</feature>
<feature type="transmembrane region" description="Helical" evidence="6">
    <location>
        <begin position="36"/>
        <end position="55"/>
    </location>
</feature>
<keyword evidence="6" id="KW-1133">Transmembrane helix</keyword>
<evidence type="ECO:0000256" key="2">
    <source>
        <dbReference type="ARBA" id="ARBA00008655"/>
    </source>
</evidence>
<sequence length="277" mass="31381">MEFKGSNMMKEILYSIAALLVLLYFASSTFRYYAKFTIFVILSLISASIFIPLMLRRPMDYRNAKYPAWGGRQTSKVLGMKWEIRGTEQVPKVDDGCVVLINHQSALDLLVLAELWSVMERCTVIAKKAVFYLWPFGLAAWLWGTIYIDRQNHERARSTVNETSVAIKEKKAKILMFPEGTRHSGDALLPFKKGAFHVALSAEAPILPVVLSKYYFLDHKKKIFNGGRIILSILPPIPTKGKTVADMDSIIEEARNAMNEAFAATSKEVKMSIHNRQ</sequence>
<keyword evidence="4 5" id="KW-0012">Acyltransferase</keyword>
<dbReference type="InterPro" id="IPR004552">
    <property type="entry name" value="AGP_acyltrans"/>
</dbReference>
<reference evidence="8" key="1">
    <citation type="submission" date="2013-04" db="EMBL/GenBank/DDBJ databases">
        <authorList>
            <person name="Qu J."/>
            <person name="Murali S.C."/>
            <person name="Bandaranaike D."/>
            <person name="Bellair M."/>
            <person name="Blankenburg K."/>
            <person name="Chao H."/>
            <person name="Dinh H."/>
            <person name="Doddapaneni H."/>
            <person name="Downs B."/>
            <person name="Dugan-Rocha S."/>
            <person name="Elkadiri S."/>
            <person name="Gnanaolivu R.D."/>
            <person name="Hernandez B."/>
            <person name="Javaid M."/>
            <person name="Jayaseelan J.C."/>
            <person name="Lee S."/>
            <person name="Li M."/>
            <person name="Ming W."/>
            <person name="Munidasa M."/>
            <person name="Muniz J."/>
            <person name="Nguyen L."/>
            <person name="Ongeri F."/>
            <person name="Osuji N."/>
            <person name="Pu L.-L."/>
            <person name="Puazo M."/>
            <person name="Qu C."/>
            <person name="Quiroz J."/>
            <person name="Raj R."/>
            <person name="Weissenberger G."/>
            <person name="Xin Y."/>
            <person name="Zou X."/>
            <person name="Han Y."/>
            <person name="Richards S."/>
            <person name="Worley K."/>
            <person name="Muzny D."/>
            <person name="Gibbs R."/>
        </authorList>
    </citation>
    <scope>NUCLEOTIDE SEQUENCE</scope>
    <source>
        <strain evidence="8">Sampled in the wild</strain>
    </source>
</reference>
<dbReference type="GO" id="GO:0016020">
    <property type="term" value="C:membrane"/>
    <property type="evidence" value="ECO:0007669"/>
    <property type="project" value="InterPro"/>
</dbReference>
<dbReference type="GO" id="GO:0003841">
    <property type="term" value="F:1-acylglycerol-3-phosphate O-acyltransferase activity"/>
    <property type="evidence" value="ECO:0007669"/>
    <property type="project" value="UniProtKB-UniRule"/>
</dbReference>
<comment type="pathway">
    <text evidence="1">Phospholipid metabolism; CDP-diacylglycerol biosynthesis; CDP-diacylglycerol from sn-glycerol 3-phosphate: step 2/3.</text>
</comment>
<comment type="caution">
    <text evidence="8">The sequence shown here is derived from an EMBL/GenBank/DDBJ whole genome shotgun (WGS) entry which is preliminary data.</text>
</comment>
<organism evidence="8 9">
    <name type="scientific">Ladona fulva</name>
    <name type="common">Scarce chaser dragonfly</name>
    <name type="synonym">Libellula fulva</name>
    <dbReference type="NCBI Taxonomy" id="123851"/>
    <lineage>
        <taxon>Eukaryota</taxon>
        <taxon>Metazoa</taxon>
        <taxon>Ecdysozoa</taxon>
        <taxon>Arthropoda</taxon>
        <taxon>Hexapoda</taxon>
        <taxon>Insecta</taxon>
        <taxon>Pterygota</taxon>
        <taxon>Palaeoptera</taxon>
        <taxon>Odonata</taxon>
        <taxon>Epiprocta</taxon>
        <taxon>Anisoptera</taxon>
        <taxon>Libelluloidea</taxon>
        <taxon>Libellulidae</taxon>
        <taxon>Ladona</taxon>
    </lineage>
</organism>
<comment type="similarity">
    <text evidence="2 5">Belongs to the 1-acyl-sn-glycerol-3-phosphate acyltransferase family.</text>
</comment>
<evidence type="ECO:0000256" key="6">
    <source>
        <dbReference type="SAM" id="Phobius"/>
    </source>
</evidence>
<keyword evidence="5" id="KW-0443">Lipid metabolism</keyword>
<comment type="catalytic activity">
    <reaction evidence="5">
        <text>a 1-acyl-sn-glycero-3-phosphate + an acyl-CoA = a 1,2-diacyl-sn-glycero-3-phosphate + CoA</text>
        <dbReference type="Rhea" id="RHEA:19709"/>
        <dbReference type="ChEBI" id="CHEBI:57287"/>
        <dbReference type="ChEBI" id="CHEBI:57970"/>
        <dbReference type="ChEBI" id="CHEBI:58342"/>
        <dbReference type="ChEBI" id="CHEBI:58608"/>
        <dbReference type="EC" id="2.3.1.51"/>
    </reaction>
</comment>
<dbReference type="OrthoDB" id="202234at2759"/>
<name>A0A8K0JZJ3_LADFU</name>
<comment type="domain">
    <text evidence="5">The HXXXXD motif is essential for acyltransferase activity and may constitute the binding site for the phosphate moiety of the glycerol-3-phosphate.</text>
</comment>
<dbReference type="CDD" id="cd07989">
    <property type="entry name" value="LPLAT_AGPAT-like"/>
    <property type="match status" value="1"/>
</dbReference>